<evidence type="ECO:0000259" key="4">
    <source>
        <dbReference type="SMART" id="SM01017"/>
    </source>
</evidence>
<organism evidence="5 6">
    <name type="scientific">Bursaphelenchus xylophilus</name>
    <name type="common">Pinewood nematode worm</name>
    <name type="synonym">Aphelenchoides xylophilus</name>
    <dbReference type="NCBI Taxonomy" id="6326"/>
    <lineage>
        <taxon>Eukaryota</taxon>
        <taxon>Metazoa</taxon>
        <taxon>Ecdysozoa</taxon>
        <taxon>Nematoda</taxon>
        <taxon>Chromadorea</taxon>
        <taxon>Rhabditida</taxon>
        <taxon>Tylenchina</taxon>
        <taxon>Tylenchomorpha</taxon>
        <taxon>Aphelenchoidea</taxon>
        <taxon>Aphelenchoididae</taxon>
        <taxon>Bursaphelenchus</taxon>
    </lineage>
</organism>
<feature type="compositionally biased region" description="Basic and acidic residues" evidence="3">
    <location>
        <begin position="452"/>
        <end position="461"/>
    </location>
</feature>
<dbReference type="PANTHER" id="PTHR11188">
    <property type="entry name" value="ARRESTIN DOMAIN CONTAINING PROTEIN"/>
    <property type="match status" value="1"/>
</dbReference>
<comment type="similarity">
    <text evidence="1">Belongs to the arrestin family.</text>
</comment>
<gene>
    <name evidence="5" type="ORF">BXYJ_LOCUS6351</name>
</gene>
<feature type="region of interest" description="Disordered" evidence="3">
    <location>
        <begin position="1637"/>
        <end position="1677"/>
    </location>
</feature>
<protein>
    <submittedName>
        <fullName evidence="5">(pine wood nematode) hypothetical protein</fullName>
    </submittedName>
</protein>
<feature type="region of interest" description="Disordered" evidence="3">
    <location>
        <begin position="389"/>
        <end position="478"/>
    </location>
</feature>
<dbReference type="SMR" id="A0A7I8WK94"/>
<evidence type="ECO:0000313" key="5">
    <source>
        <dbReference type="EMBL" id="CAD5220783.1"/>
    </source>
</evidence>
<dbReference type="Gene3D" id="2.130.10.10">
    <property type="entry name" value="YVTN repeat-like/Quinoprotein amine dehydrogenase"/>
    <property type="match status" value="1"/>
</dbReference>
<evidence type="ECO:0000256" key="3">
    <source>
        <dbReference type="SAM" id="MobiDB-lite"/>
    </source>
</evidence>
<dbReference type="Pfam" id="PF00339">
    <property type="entry name" value="Arrestin_N"/>
    <property type="match status" value="1"/>
</dbReference>
<dbReference type="InterPro" id="IPR011021">
    <property type="entry name" value="Arrestin-like_N"/>
</dbReference>
<dbReference type="CDD" id="cd16691">
    <property type="entry name" value="mRING-H2-C3H3C2_Mio"/>
    <property type="match status" value="1"/>
</dbReference>
<feature type="compositionally biased region" description="Polar residues" evidence="3">
    <location>
        <begin position="1895"/>
        <end position="1904"/>
    </location>
</feature>
<dbReference type="Pfam" id="PF02752">
    <property type="entry name" value="Arrestin_C"/>
    <property type="match status" value="1"/>
</dbReference>
<dbReference type="GO" id="GO:0005737">
    <property type="term" value="C:cytoplasm"/>
    <property type="evidence" value="ECO:0007669"/>
    <property type="project" value="TreeGrafter"/>
</dbReference>
<dbReference type="Proteomes" id="UP000659654">
    <property type="component" value="Unassembled WGS sequence"/>
</dbReference>
<dbReference type="PANTHER" id="PTHR11188:SF175">
    <property type="entry name" value="ARRESTIN C-TERMINAL-LIKE DOMAIN-CONTAINING PROTEIN"/>
    <property type="match status" value="1"/>
</dbReference>
<dbReference type="InterPro" id="IPR050357">
    <property type="entry name" value="Arrestin_domain-protein"/>
</dbReference>
<feature type="compositionally biased region" description="Polar residues" evidence="3">
    <location>
        <begin position="432"/>
        <end position="445"/>
    </location>
</feature>
<dbReference type="EMBL" id="CAJFCV020000003">
    <property type="protein sequence ID" value="CAG9107144.1"/>
    <property type="molecule type" value="Genomic_DNA"/>
</dbReference>
<feature type="region of interest" description="Disordered" evidence="3">
    <location>
        <begin position="1424"/>
        <end position="1450"/>
    </location>
</feature>
<feature type="compositionally biased region" description="Basic and acidic residues" evidence="3">
    <location>
        <begin position="1650"/>
        <end position="1661"/>
    </location>
</feature>
<dbReference type="InterPro" id="IPR014752">
    <property type="entry name" value="Arrestin-like_C"/>
</dbReference>
<dbReference type="SUPFAM" id="SSF50978">
    <property type="entry name" value="WD40 repeat-like"/>
    <property type="match status" value="1"/>
</dbReference>
<dbReference type="SMART" id="SM01017">
    <property type="entry name" value="Arrestin_C"/>
    <property type="match status" value="1"/>
</dbReference>
<keyword evidence="6" id="KW-1185">Reference proteome</keyword>
<dbReference type="EMBL" id="CAJFDI010000003">
    <property type="protein sequence ID" value="CAD5220783.1"/>
    <property type="molecule type" value="Genomic_DNA"/>
</dbReference>
<dbReference type="InterPro" id="IPR031488">
    <property type="entry name" value="Zn_ribbon_mio"/>
</dbReference>
<dbReference type="Pfam" id="PF21719">
    <property type="entry name" value="MIOS_a-sol"/>
    <property type="match status" value="1"/>
</dbReference>
<comment type="caution">
    <text evidence="5">The sequence shown here is derived from an EMBL/GenBank/DDBJ whole genome shotgun (WGS) entry which is preliminary data.</text>
</comment>
<reference evidence="5" key="1">
    <citation type="submission" date="2020-09" db="EMBL/GenBank/DDBJ databases">
        <authorList>
            <person name="Kikuchi T."/>
        </authorList>
    </citation>
    <scope>NUCLEOTIDE SEQUENCE</scope>
    <source>
        <strain evidence="5">Ka4C1</strain>
    </source>
</reference>
<evidence type="ECO:0000313" key="6">
    <source>
        <dbReference type="Proteomes" id="UP000659654"/>
    </source>
</evidence>
<evidence type="ECO:0000256" key="1">
    <source>
        <dbReference type="ARBA" id="ARBA00005298"/>
    </source>
</evidence>
<feature type="compositionally biased region" description="Polar residues" evidence="3">
    <location>
        <begin position="1424"/>
        <end position="1439"/>
    </location>
</feature>
<proteinExistence type="inferred from homology"/>
<dbReference type="Gene3D" id="2.60.40.640">
    <property type="match status" value="2"/>
</dbReference>
<dbReference type="Proteomes" id="UP000582659">
    <property type="component" value="Unassembled WGS sequence"/>
</dbReference>
<feature type="region of interest" description="Disordered" evidence="3">
    <location>
        <begin position="1576"/>
        <end position="1614"/>
    </location>
</feature>
<dbReference type="InterPro" id="IPR011022">
    <property type="entry name" value="Arrestin_C-like"/>
</dbReference>
<sequence length="1924" mass="219657">MEEFRIVLSRSEPVFFPGEVVEGYVLVRLREPIKARQVVISMSGKAKTTWTMWEQYSANRSTKSEAVPYWAEMIYVDLTNTVWTPPPTSNSLPAGEKKFPFSFLLPSNSPPTFEGTVGFIRYSLKVKIDRPWLFDHKTYIGFTVTPHFDLTSLTYASLPIYKTVCKQLGTLWFKHGTIEAKIRLNKSGFVPGESIVLQVEIKNNANKDITRIESSLVQHSYYTAHRHATRLHYGHAQNKDIEHKTETRVVVQYVEEYKIPKKGESSYKRMLAVPPVVPSFNVCEIIQVSYYFKVKIVAKGKLSNTVSGEVPVLIGTIPSRSTLSTNEIPQRNYLAPPQPSLPSETDPPLNYADCLFGKGRVPDDPDENVIDYTPKYIYYSNISIRRMSKRPVTAKTPAQPTGQSRRMDPIEEELQDAGSSASTPPAQMVASELSQTIPRTSSSTAIHRIDHKRPSSLKDRSNFVNHKPLPFPTGNNHSNPLTSVQTTAINHSTSISELFMNVPFSDSTNPEVLSPASYEYKKNKKIVNTFDSTVQFFNSPELDFFIVSKDDFQIYKMEYELDYEPVVELFREQKFRSCQTDPIEYTCQCVALDNTVFNNIAFGFNNGDIFVTSAFSEGEPGRDWYNEYHIRMNHKCEALVHLAWDKSKNGKGYLCAAYERGRGNEHLINLFDINQGQQRDLFCERQLSETIHDITFLDLELTTLMVSCSKNFRFIDIRERTGFMNITSVNVPLLKVAFEPYNNVQFAGVNGNDVTIYDRRFLSKALYEFEVGPKDLKITNISYNPNRYCNISCSSTSSGIVYDLDVSPAVAYSDHMAEGKTVDAMKQAVTRYAQKFSYGVNEINTSLKQVQDFTWSHNEENLLLVIPPKLEIVEDQEIPDQLLFKTVVVDHNRNNACFPPDGSIVFCSANSVERIKPKPRVHTQRKKAVGFCDSNDPESPTECEKIEAECIGRLHSEDGRVRVRDIQHHLPFRGTHSGASNTVIEKDLQLWFARGDINRTSYSRALKGYGFGRTAGSARALIENSDRAIRDDKDESDCLKECWKLLIRIYIIEASHRVQQKYGTLFPGVHRLARKMKSSTMVKDDPVTFRNRYYLSKNRDDILRTCGWTSLDDHNGLATRLERLMNTNNVEDKFRAATMAMFALQGPACKTYLNKTVEYLRMVEFTANHSPFMIQRYQHMVDLVIKALETYDGIRIQNYDSLLREIDQPYLMAMVRFIGRRQHTYLLMQREIMAINGMSVSDRIAFAAIHMDDQVFKESLSRLNSMVLKSDNPLSVLLISGLDDHKQSHIAIQTYLEQTNDIQTAALLLCAGNCFRRSKIWESYDMRKSVRERITIAITKNALKNTRKYSLQIVLQYMQWLQASQLILQKSFIMTFLRKKLEFPKTDVEVKAKLAQSIIACNFCGKPILPYISGEDSMFVQKTNNQRKMGPPGSTSGQRNAHPPPPRTNGCPHHDCSKPLPCCTICKKSCNQQVDVHSITMHMDDWFIWCTKCCHGGHLKHLREWFDNYDLCPSGGCDCECPKLDTVFKASVRSKKKVAKEVDILEGTKLRTITGYLQPIDDEDVEEEQLRILKRLASREGKAPSSQSTIKRNRRKSSTKPLQRLDPESQPPLYHPMIPEVVLSGFIAQEVQRTASNVGLSSDETDDECDTLKADSPRDEVYEPSSSLDLARPKRRVPDKRSISECITDESCGDTKPRSNSSLEEKNAGYIKWPYVTRNFWPIKSAVSTESQIRPNLPGGHNLSQEKSVNQKLVQAKKAPANAKFSEHIFILPQKQRQSGYSTSIQRNRLHQAIVSQAIYEQVEVEQHQVVEQSQRLQWTDATHEVGDISSASEDEDEFKEVDKLVRYNQRVYNEAREHGKNQKKRTQKDLQNIRNKLGSPKQVQRKVSEPSRLPSKSTQQVSIQEDEIKAQSQSPNRKNPRFN</sequence>
<feature type="domain" description="Arrestin C-terminal-like" evidence="4">
    <location>
        <begin position="174"/>
        <end position="319"/>
    </location>
</feature>
<dbReference type="InterPro" id="IPR049092">
    <property type="entry name" value="MIOS_a-sol"/>
</dbReference>
<dbReference type="GO" id="GO:0015031">
    <property type="term" value="P:protein transport"/>
    <property type="evidence" value="ECO:0007669"/>
    <property type="project" value="TreeGrafter"/>
</dbReference>
<evidence type="ECO:0000256" key="2">
    <source>
        <dbReference type="ARBA" id="ARBA00009713"/>
    </source>
</evidence>
<dbReference type="Pfam" id="PF17034">
    <property type="entry name" value="zinc_ribbon_16"/>
    <property type="match status" value="1"/>
</dbReference>
<feature type="region of interest" description="Disordered" evidence="3">
    <location>
        <begin position="1854"/>
        <end position="1924"/>
    </location>
</feature>
<dbReference type="OrthoDB" id="341486at2759"/>
<name>A0A7I8WK94_BURXY</name>
<dbReference type="InterPro" id="IPR015943">
    <property type="entry name" value="WD40/YVTN_repeat-like_dom_sf"/>
</dbReference>
<accession>A0A7I8WK94</accession>
<comment type="similarity">
    <text evidence="2">Belongs to the WD repeat mio family.</text>
</comment>
<dbReference type="InterPro" id="IPR036322">
    <property type="entry name" value="WD40_repeat_dom_sf"/>
</dbReference>
<dbReference type="InterPro" id="IPR014756">
    <property type="entry name" value="Ig_E-set"/>
</dbReference>
<dbReference type="SUPFAM" id="SSF81296">
    <property type="entry name" value="E set domains"/>
    <property type="match status" value="2"/>
</dbReference>